<dbReference type="OrthoDB" id="9805017at2"/>
<dbReference type="InterPro" id="IPR021655">
    <property type="entry name" value="Put_metal-bd"/>
</dbReference>
<dbReference type="eggNOG" id="COG2911">
    <property type="taxonomic scope" value="Bacteria"/>
</dbReference>
<dbReference type="RefSeq" id="WP_143148031.1">
    <property type="nucleotide sequence ID" value="NZ_FQYK01000001.1"/>
</dbReference>
<evidence type="ECO:0000256" key="3">
    <source>
        <dbReference type="SAM" id="SignalP"/>
    </source>
</evidence>
<dbReference type="eggNOG" id="COG1470">
    <property type="taxonomic scope" value="Bacteria"/>
</dbReference>
<dbReference type="InterPro" id="IPR006571">
    <property type="entry name" value="TLDc_dom"/>
</dbReference>
<dbReference type="GO" id="GO:0004553">
    <property type="term" value="F:hydrolase activity, hydrolyzing O-glycosyl compounds"/>
    <property type="evidence" value="ECO:0007669"/>
    <property type="project" value="UniProtKB-ARBA"/>
</dbReference>
<dbReference type="PANTHER" id="PTHR24273">
    <property type="entry name" value="FI04643P-RELATED"/>
    <property type="match status" value="1"/>
</dbReference>
<dbReference type="SUPFAM" id="SSF63825">
    <property type="entry name" value="YWTD domain"/>
    <property type="match status" value="1"/>
</dbReference>
<dbReference type="SMART" id="SM00560">
    <property type="entry name" value="LamGL"/>
    <property type="match status" value="1"/>
</dbReference>
<name>A0A1M5ZX22_9FLAO</name>
<accession>A0A1M5ZX22</accession>
<dbReference type="GO" id="GO:0005975">
    <property type="term" value="P:carbohydrate metabolic process"/>
    <property type="evidence" value="ECO:0007669"/>
    <property type="project" value="UniProtKB-ARBA"/>
</dbReference>
<keyword evidence="1 3" id="KW-0732">Signal</keyword>
<organism evidence="5 6">
    <name type="scientific">Algibacter luteus</name>
    <dbReference type="NCBI Taxonomy" id="1178825"/>
    <lineage>
        <taxon>Bacteria</taxon>
        <taxon>Pseudomonadati</taxon>
        <taxon>Bacteroidota</taxon>
        <taxon>Flavobacteriia</taxon>
        <taxon>Flavobacteriales</taxon>
        <taxon>Flavobacteriaceae</taxon>
        <taxon>Algibacter</taxon>
    </lineage>
</organism>
<dbReference type="Gene3D" id="2.60.120.200">
    <property type="match status" value="1"/>
</dbReference>
<dbReference type="SUPFAM" id="SSF49899">
    <property type="entry name" value="Concanavalin A-like lectins/glucanases"/>
    <property type="match status" value="1"/>
</dbReference>
<proteinExistence type="predicted"/>
<dbReference type="eggNOG" id="COG3291">
    <property type="taxonomic scope" value="Bacteria"/>
</dbReference>
<evidence type="ECO:0000256" key="1">
    <source>
        <dbReference type="ARBA" id="ARBA00022729"/>
    </source>
</evidence>
<dbReference type="STRING" id="1178825.SAMN05216261_0001"/>
<dbReference type="InterPro" id="IPR032179">
    <property type="entry name" value="Cry22Aa_Ig-like"/>
</dbReference>
<evidence type="ECO:0000256" key="2">
    <source>
        <dbReference type="ARBA" id="ARBA00023157"/>
    </source>
</evidence>
<dbReference type="InterPro" id="IPR013320">
    <property type="entry name" value="ConA-like_dom_sf"/>
</dbReference>
<evidence type="ECO:0000259" key="4">
    <source>
        <dbReference type="PROSITE" id="PS51886"/>
    </source>
</evidence>
<dbReference type="InterPro" id="IPR006558">
    <property type="entry name" value="LamG-like"/>
</dbReference>
<feature type="non-terminal residue" evidence="5">
    <location>
        <position position="2050"/>
    </location>
</feature>
<dbReference type="InterPro" id="IPR013783">
    <property type="entry name" value="Ig-like_fold"/>
</dbReference>
<dbReference type="Gene3D" id="2.60.40.10">
    <property type="entry name" value="Immunoglobulins"/>
    <property type="match status" value="1"/>
</dbReference>
<reference evidence="5 6" key="1">
    <citation type="submission" date="2016-11" db="EMBL/GenBank/DDBJ databases">
        <authorList>
            <person name="Jaros S."/>
            <person name="Januszkiewicz K."/>
            <person name="Wedrychowicz H."/>
        </authorList>
    </citation>
    <scope>NUCLEOTIDE SEQUENCE [LARGE SCALE GENOMIC DNA]</scope>
    <source>
        <strain evidence="5 6">CGMCC 1.12213</strain>
    </source>
</reference>
<feature type="domain" description="TLDc" evidence="4">
    <location>
        <begin position="34"/>
        <end position="213"/>
    </location>
</feature>
<feature type="chain" id="PRO_5012997167" evidence="3">
    <location>
        <begin position="24"/>
        <end position="2050"/>
    </location>
</feature>
<sequence>MKKITQITSIIGLLFLMSATLNAQTIFPIVPGSAIAVGNDDQVLRDWLDDYGVAPSGTLLYRRSIHGASATAFHNLCDDKGPTLVVFKASNGQVFGGYTPNSWNSSYFNYNSSSQAFLFNLNSDRKASPYYPQNSTLSRPGYGPIFGGGHDIFINNSMDSGYFRPHSYNNIDGSGYAYNSSTAIKALTGINTTRTYYSFGSGFITEIEVYQIEFNTSAPIIQGQDITVLLDVNGNATITPQDIDTGTTDPDGTVTLSIDNTSFNCDNLGGNSTAITPTFIGSETQQTHSHGGGYNPITEEFWYPQWGNSNVYRYDKDHNYLGSFNSGQQYIMQLWMDTDSATDYYTSNWGQRTITKRSGSNIIWTYNMGITAASVSADANFVYAYGAWENVIRVLDKDTGVFIRNITLPGSIYSYGGLVVANDNIYIAGQANGWSTNSGDMRYLHKLDLYGNYINSTYLQTYPYNTAFDGETIWVSQNNNTIYGVKISEGSAYGGSGSNAVTLTATDPLGNARSKTFSVTVIDDIVPTITLNGDAIIDVIIGETFTDPEATATDNCAAEIEITGTVDVNTIGEYILSYKAVDGSGNESEVLTRTINVTGCDLASVTANTIDASCATAEDGGAEITINFADAPVAIEGNLGGPDWFPFGTPPTNPFALPIDNLGPGTYTVSIRETDDTDCQQSYEFTIGIQPNATDNDGDGVTVDDCDCDDNNASIYPGADELCDGIDNNCDGEIDNNAVSDAFLASLTGTDLVLSPAFDSNTFAYTAEVCNSITETIISATATNTLPSTSIVGDGYTELSAGLNIITVTVEACGITQDYSIAVTRLSEVLYYTDADNDGFGADTVGTALCSLQAGYATNNQDCDDTNSSVYPGASEVNCDGVDNDCNPNTLDNMNSVDVDFDVTSVTHGPVTPLEFGVDFVDGTDYTFASAGSNPGEAGGRTWTFTDLLPENYGGLWFTFNNIENPRHSTQAATGSMVFHSFDVNTGVATFHSTAPLTWTNPANGQLQSVNTQFRMQVQPVGATGTSPMSAGVVGSIPNHFVDGGETGLPNLGLDWPVLDISQQGDFKVWFAFEVQGTNQPLTQYYDNASTPPNTSFFTSVYSGFYGADKVCSNPGNELTLTAIPDTNNSGPFVYTFNNITNTTGIFSGIAAGNYDYSVLANNGCLTIGTHTVGPPDLSLLLPIPDLETLPDITAECEVTQLTPPSASTVCGGSVNVMHDANLPIIAQGTTVITWTYETDGGSVTQTQNVILEDTTSPVLVCEPLTVDVDPGVCEANISVMPPGVTDNCSNIGSTSLEFDGINDKIIIPYSSSFSFGTEVTMEAWIYPEKNTYSRILTNYSGGGSNPGEFVFDTYDPSEPNGRGLRLVFLNNAASASVSSPNVLSLNSWNHVAGTFDNGTIRIYVNGIEVNSSMATFTSITPSNLDLIIGEDRITGVPEFFKGKMDEMRIWNRALSATEIAFSHNKLLSGTEPGLVAYYNFEDGEGSNTLADSSGNGNTGTLNNMVPATDWVINDIPLLAYSLTNNVTGTSDASGVYPVGSTEIIWTATDANGNSDSCTQTITVEDNLPPDVVGQNIEVTLTASGTVSIVANDVLDTGSDNCGLVDYSISQDTFGAQDAIDSPVTIQLTGTDPSGNETTVPVIVTVIDPVPNAICQSITVYLDENGTVTIAPEDIDNGSNSVVGIGSLSLDIDTFGCENVGENTVTLTVESTLGAIATCDATVTVVDNLPPVIVCQDSIIQLDDNGTTTINASDINGGASDNCGIASVSFLTGTLGGEELVQNGSFLQGAYAWAVTNNSIGGPQSGGGNPVEFFLLSGDGNAGSDPTILQTINNLNIGEPYTITGDYKSNDSNTTGSDIFAIDLDGVEIATRPNPGTNWTAFSVTFVATAANQNIGFRAEINGTDTDIALDNIHIKQTITNVTAESIDFDCSNIGANEVTLLVMDVNGNSSICTGNVTVEDKVVPVVVTKDITVQLDATGNVSIVPGDIDDGSSDNCGIATYELDIDSFDCTNITGLLNTANTVEVTLTVTDIHGNVNSETATVTVEDKV</sequence>
<keyword evidence="6" id="KW-1185">Reference proteome</keyword>
<dbReference type="eggNOG" id="COG5184">
    <property type="taxonomic scope" value="Bacteria"/>
</dbReference>
<keyword evidence="2" id="KW-1015">Disulfide bond</keyword>
<dbReference type="PANTHER" id="PTHR24273:SF32">
    <property type="entry name" value="HYALIN"/>
    <property type="match status" value="1"/>
</dbReference>
<gene>
    <name evidence="5" type="ORF">SAMN05216261_0001</name>
</gene>
<dbReference type="PROSITE" id="PS51886">
    <property type="entry name" value="TLDC"/>
    <property type="match status" value="1"/>
</dbReference>
<dbReference type="Pfam" id="PF13385">
    <property type="entry name" value="Laminin_G_3"/>
    <property type="match status" value="1"/>
</dbReference>
<evidence type="ECO:0000313" key="5">
    <source>
        <dbReference type="EMBL" id="SHI28837.1"/>
    </source>
</evidence>
<protein>
    <submittedName>
        <fullName evidence="5">Putative metal-binding motif-containing protein</fullName>
    </submittedName>
</protein>
<dbReference type="Pfam" id="PF11617">
    <property type="entry name" value="Cu-binding_MopE"/>
    <property type="match status" value="2"/>
</dbReference>
<dbReference type="EMBL" id="FQYK01000001">
    <property type="protein sequence ID" value="SHI28837.1"/>
    <property type="molecule type" value="Genomic_DNA"/>
</dbReference>
<dbReference type="Pfam" id="PF16403">
    <property type="entry name" value="Bact_surface_Ig-like"/>
    <property type="match status" value="1"/>
</dbReference>
<feature type="signal peptide" evidence="3">
    <location>
        <begin position="1"/>
        <end position="23"/>
    </location>
</feature>
<dbReference type="eggNOG" id="COG3209">
    <property type="taxonomic scope" value="Bacteria"/>
</dbReference>
<dbReference type="SMART" id="SM00584">
    <property type="entry name" value="TLDc"/>
    <property type="match status" value="1"/>
</dbReference>
<dbReference type="Pfam" id="PF07534">
    <property type="entry name" value="TLD"/>
    <property type="match status" value="1"/>
</dbReference>
<evidence type="ECO:0000313" key="6">
    <source>
        <dbReference type="Proteomes" id="UP000184396"/>
    </source>
</evidence>
<dbReference type="Proteomes" id="UP000184396">
    <property type="component" value="Unassembled WGS sequence"/>
</dbReference>